<comment type="caution">
    <text evidence="1">The sequence shown here is derived from an EMBL/GenBank/DDBJ whole genome shotgun (WGS) entry which is preliminary data.</text>
</comment>
<organism evidence="1 2">
    <name type="scientific">Edaphobacter aggregans</name>
    <dbReference type="NCBI Taxonomy" id="570835"/>
    <lineage>
        <taxon>Bacteria</taxon>
        <taxon>Pseudomonadati</taxon>
        <taxon>Acidobacteriota</taxon>
        <taxon>Terriglobia</taxon>
        <taxon>Terriglobales</taxon>
        <taxon>Acidobacteriaceae</taxon>
        <taxon>Edaphobacter</taxon>
    </lineage>
</organism>
<proteinExistence type="predicted"/>
<name>A0A3R9NTI4_9BACT</name>
<evidence type="ECO:0000313" key="1">
    <source>
        <dbReference type="EMBL" id="RSL16426.1"/>
    </source>
</evidence>
<dbReference type="EMBL" id="RSDW01000001">
    <property type="protein sequence ID" value="RSL16426.1"/>
    <property type="molecule type" value="Genomic_DNA"/>
</dbReference>
<gene>
    <name evidence="1" type="ORF">EDE15_1940</name>
</gene>
<protein>
    <submittedName>
        <fullName evidence="1">Uncharacterized protein</fullName>
    </submittedName>
</protein>
<evidence type="ECO:0000313" key="2">
    <source>
        <dbReference type="Proteomes" id="UP000269669"/>
    </source>
</evidence>
<sequence>MAQTIMTGTIDKKPVPPAMQTKVQDALKGALQSELSIGPTHHIEFTHINIVWDKVKS</sequence>
<reference evidence="1 2" key="1">
    <citation type="submission" date="2018-12" db="EMBL/GenBank/DDBJ databases">
        <title>Sequencing of bacterial isolates from soil warming experiment in Harvard Forest, Massachusetts, USA.</title>
        <authorList>
            <person name="Deangelis K."/>
        </authorList>
    </citation>
    <scope>NUCLEOTIDE SEQUENCE [LARGE SCALE GENOMIC DNA]</scope>
    <source>
        <strain evidence="1 2">EB153</strain>
    </source>
</reference>
<dbReference type="Proteomes" id="UP000269669">
    <property type="component" value="Unassembled WGS sequence"/>
</dbReference>
<keyword evidence="2" id="KW-1185">Reference proteome</keyword>
<dbReference type="AlphaFoldDB" id="A0A3R9NTI4"/>
<accession>A0A3R9NTI4</accession>
<dbReference type="RefSeq" id="WP_185827086.1">
    <property type="nucleotide sequence ID" value="NZ_RSDW01000001.1"/>
</dbReference>